<dbReference type="PANTHER" id="PTHR43297:SF2">
    <property type="entry name" value="DIPEPTIDE TRANSPORT ATP-BINDING PROTEIN DPPD"/>
    <property type="match status" value="1"/>
</dbReference>
<dbReference type="GO" id="GO:0015833">
    <property type="term" value="P:peptide transport"/>
    <property type="evidence" value="ECO:0007669"/>
    <property type="project" value="InterPro"/>
</dbReference>
<dbReference type="InterPro" id="IPR050388">
    <property type="entry name" value="ABC_Ni/Peptide_Import"/>
</dbReference>
<dbReference type="AlphaFoldDB" id="A0A5C4T5I4"/>
<dbReference type="InterPro" id="IPR013563">
    <property type="entry name" value="Oligopep_ABC_C"/>
</dbReference>
<feature type="domain" description="ABC transporter" evidence="8">
    <location>
        <begin position="8"/>
        <end position="255"/>
    </location>
</feature>
<name>A0A5C4T5I4_9BACL</name>
<dbReference type="InterPro" id="IPR017871">
    <property type="entry name" value="ABC_transporter-like_CS"/>
</dbReference>
<reference evidence="9 10" key="1">
    <citation type="submission" date="2019-05" db="EMBL/GenBank/DDBJ databases">
        <title>We sequenced the genome of Paenibacillus hemerocallicola KCTC 33185 for further insight into its adaptation and study the phylogeny of Paenibacillus.</title>
        <authorList>
            <person name="Narsing Rao M.P."/>
        </authorList>
    </citation>
    <scope>NUCLEOTIDE SEQUENCE [LARGE SCALE GENOMIC DNA]</scope>
    <source>
        <strain evidence="9 10">KCTC 33185</strain>
    </source>
</reference>
<keyword evidence="4" id="KW-1003">Cell membrane</keyword>
<protein>
    <submittedName>
        <fullName evidence="9">ABC transporter ATP-binding protein</fullName>
    </submittedName>
</protein>
<evidence type="ECO:0000256" key="3">
    <source>
        <dbReference type="ARBA" id="ARBA00022448"/>
    </source>
</evidence>
<dbReference type="InterPro" id="IPR003593">
    <property type="entry name" value="AAA+_ATPase"/>
</dbReference>
<proteinExistence type="inferred from homology"/>
<keyword evidence="6 9" id="KW-0067">ATP-binding</keyword>
<dbReference type="Gene3D" id="3.40.50.300">
    <property type="entry name" value="P-loop containing nucleotide triphosphate hydrolases"/>
    <property type="match status" value="1"/>
</dbReference>
<dbReference type="PANTHER" id="PTHR43297">
    <property type="entry name" value="OLIGOPEPTIDE TRANSPORT ATP-BINDING PROTEIN APPD"/>
    <property type="match status" value="1"/>
</dbReference>
<dbReference type="Pfam" id="PF00005">
    <property type="entry name" value="ABC_tran"/>
    <property type="match status" value="1"/>
</dbReference>
<dbReference type="SMART" id="SM00382">
    <property type="entry name" value="AAA"/>
    <property type="match status" value="1"/>
</dbReference>
<evidence type="ECO:0000256" key="6">
    <source>
        <dbReference type="ARBA" id="ARBA00022840"/>
    </source>
</evidence>
<dbReference type="GO" id="GO:0005524">
    <property type="term" value="F:ATP binding"/>
    <property type="evidence" value="ECO:0007669"/>
    <property type="project" value="UniProtKB-KW"/>
</dbReference>
<dbReference type="Proteomes" id="UP000307943">
    <property type="component" value="Unassembled WGS sequence"/>
</dbReference>
<dbReference type="RefSeq" id="WP_139604490.1">
    <property type="nucleotide sequence ID" value="NZ_VDCQ01000034.1"/>
</dbReference>
<keyword evidence="5" id="KW-0547">Nucleotide-binding</keyword>
<dbReference type="FunFam" id="3.40.50.300:FF:000016">
    <property type="entry name" value="Oligopeptide ABC transporter ATP-binding component"/>
    <property type="match status" value="1"/>
</dbReference>
<sequence>MGNLLEVDRLQTVFHTDEGEIVAVDEVSFQIKPGETIGVVGESGSGKSVTSLSVIRLLGAKGRIAKGEIRFDGIDLAKLSEAELRHIRGREIAMVFQEPMSSLNPVLTIGDQIVEAIRRHTSLSRKEANRHAIDMLRKVGIPRAEAVMNVYPHTLSGGMRQRVMIAIALSCTPRLLIADEPTTALDVTIQAQILELMKRIRDDSGAAIMLITHDLGVVAEMADKVVVMYAGQIVEEADVFTLFREPLHPYTQGLLHSLPRLEEDVGEERLYAIPGAVPSPERMPQGCRFHPRCAAATERCRREQPQLEPIGPHHQVRCWEAFGSRQKRNEPGPREEKA</sequence>
<dbReference type="GO" id="GO:0005886">
    <property type="term" value="C:plasma membrane"/>
    <property type="evidence" value="ECO:0007669"/>
    <property type="project" value="UniProtKB-SubCell"/>
</dbReference>
<gene>
    <name evidence="9" type="ORF">FE784_22330</name>
</gene>
<dbReference type="PROSITE" id="PS00211">
    <property type="entry name" value="ABC_TRANSPORTER_1"/>
    <property type="match status" value="1"/>
</dbReference>
<dbReference type="Pfam" id="PF08352">
    <property type="entry name" value="oligo_HPY"/>
    <property type="match status" value="1"/>
</dbReference>
<evidence type="ECO:0000256" key="4">
    <source>
        <dbReference type="ARBA" id="ARBA00022475"/>
    </source>
</evidence>
<evidence type="ECO:0000256" key="1">
    <source>
        <dbReference type="ARBA" id="ARBA00004202"/>
    </source>
</evidence>
<keyword evidence="7" id="KW-0472">Membrane</keyword>
<dbReference type="EMBL" id="VDCQ01000034">
    <property type="protein sequence ID" value="TNJ64086.1"/>
    <property type="molecule type" value="Genomic_DNA"/>
</dbReference>
<accession>A0A5C4T5I4</accession>
<dbReference type="SUPFAM" id="SSF52540">
    <property type="entry name" value="P-loop containing nucleoside triphosphate hydrolases"/>
    <property type="match status" value="1"/>
</dbReference>
<dbReference type="GO" id="GO:0016887">
    <property type="term" value="F:ATP hydrolysis activity"/>
    <property type="evidence" value="ECO:0007669"/>
    <property type="project" value="InterPro"/>
</dbReference>
<dbReference type="CDD" id="cd03257">
    <property type="entry name" value="ABC_NikE_OppD_transporters"/>
    <property type="match status" value="1"/>
</dbReference>
<dbReference type="NCBIfam" id="TIGR01727">
    <property type="entry name" value="oligo_HPY"/>
    <property type="match status" value="1"/>
</dbReference>
<keyword evidence="10" id="KW-1185">Reference proteome</keyword>
<organism evidence="9 10">
    <name type="scientific">Paenibacillus hemerocallicola</name>
    <dbReference type="NCBI Taxonomy" id="1172614"/>
    <lineage>
        <taxon>Bacteria</taxon>
        <taxon>Bacillati</taxon>
        <taxon>Bacillota</taxon>
        <taxon>Bacilli</taxon>
        <taxon>Bacillales</taxon>
        <taxon>Paenibacillaceae</taxon>
        <taxon>Paenibacillus</taxon>
    </lineage>
</organism>
<evidence type="ECO:0000313" key="10">
    <source>
        <dbReference type="Proteomes" id="UP000307943"/>
    </source>
</evidence>
<comment type="caution">
    <text evidence="9">The sequence shown here is derived from an EMBL/GenBank/DDBJ whole genome shotgun (WGS) entry which is preliminary data.</text>
</comment>
<dbReference type="PROSITE" id="PS50893">
    <property type="entry name" value="ABC_TRANSPORTER_2"/>
    <property type="match status" value="1"/>
</dbReference>
<dbReference type="OrthoDB" id="9802264at2"/>
<keyword evidence="3" id="KW-0813">Transport</keyword>
<evidence type="ECO:0000256" key="2">
    <source>
        <dbReference type="ARBA" id="ARBA00005417"/>
    </source>
</evidence>
<dbReference type="InterPro" id="IPR003439">
    <property type="entry name" value="ABC_transporter-like_ATP-bd"/>
</dbReference>
<comment type="subcellular location">
    <subcellularLocation>
        <location evidence="1">Cell membrane</location>
        <topology evidence="1">Peripheral membrane protein</topology>
    </subcellularLocation>
</comment>
<evidence type="ECO:0000313" key="9">
    <source>
        <dbReference type="EMBL" id="TNJ64086.1"/>
    </source>
</evidence>
<evidence type="ECO:0000259" key="8">
    <source>
        <dbReference type="PROSITE" id="PS50893"/>
    </source>
</evidence>
<evidence type="ECO:0000256" key="5">
    <source>
        <dbReference type="ARBA" id="ARBA00022741"/>
    </source>
</evidence>
<dbReference type="InterPro" id="IPR027417">
    <property type="entry name" value="P-loop_NTPase"/>
</dbReference>
<evidence type="ECO:0000256" key="7">
    <source>
        <dbReference type="ARBA" id="ARBA00023136"/>
    </source>
</evidence>
<comment type="similarity">
    <text evidence="2">Belongs to the ABC transporter superfamily.</text>
</comment>